<proteinExistence type="predicted"/>
<dbReference type="Proteomes" id="UP000054538">
    <property type="component" value="Unassembled WGS sequence"/>
</dbReference>
<dbReference type="EMBL" id="KN825340">
    <property type="protein sequence ID" value="KIK91854.1"/>
    <property type="molecule type" value="Genomic_DNA"/>
</dbReference>
<gene>
    <name evidence="1" type="ORF">PAXRUDRAFT_148569</name>
</gene>
<protein>
    <submittedName>
        <fullName evidence="1">Uncharacterized protein</fullName>
    </submittedName>
</protein>
<reference evidence="2" key="2">
    <citation type="submission" date="2015-01" db="EMBL/GenBank/DDBJ databases">
        <title>Evolutionary Origins and Diversification of the Mycorrhizal Mutualists.</title>
        <authorList>
            <consortium name="DOE Joint Genome Institute"/>
            <consortium name="Mycorrhizal Genomics Consortium"/>
            <person name="Kohler A."/>
            <person name="Kuo A."/>
            <person name="Nagy L.G."/>
            <person name="Floudas D."/>
            <person name="Copeland A."/>
            <person name="Barry K.W."/>
            <person name="Cichocki N."/>
            <person name="Veneault-Fourrey C."/>
            <person name="LaButti K."/>
            <person name="Lindquist E.A."/>
            <person name="Lipzen A."/>
            <person name="Lundell T."/>
            <person name="Morin E."/>
            <person name="Murat C."/>
            <person name="Riley R."/>
            <person name="Ohm R."/>
            <person name="Sun H."/>
            <person name="Tunlid A."/>
            <person name="Henrissat B."/>
            <person name="Grigoriev I.V."/>
            <person name="Hibbett D.S."/>
            <person name="Martin F."/>
        </authorList>
    </citation>
    <scope>NUCLEOTIDE SEQUENCE [LARGE SCALE GENOMIC DNA]</scope>
    <source>
        <strain evidence="2">Ve08.2h10</strain>
    </source>
</reference>
<evidence type="ECO:0000313" key="2">
    <source>
        <dbReference type="Proteomes" id="UP000054538"/>
    </source>
</evidence>
<sequence>MTSSPLTALFAQSTPLTLKKPAKQVAFEAAAAWLHTLALTVLGDTNNLVEERDMWSDEWDVAMGVMTEANVGTLAKGLMLQLPTVIIHGIQEVDDIFRQIVLDAITWKEVADRLEAEAWAQAGSPMAEDPAPIELAHLTPVPSVSSWATTWSKMEVVMPKGKGKKCSHQDLRGEEVTPFPPQGMVVHPDLCTKCMGSAVPCHGLPGHTCQKCMGLKVKCVHS</sequence>
<name>A0A0D0DYQ7_9AGAM</name>
<accession>A0A0D0DYQ7</accession>
<dbReference type="HOGENOM" id="CLU_075362_0_0_1"/>
<reference evidence="1 2" key="1">
    <citation type="submission" date="2014-04" db="EMBL/GenBank/DDBJ databases">
        <authorList>
            <consortium name="DOE Joint Genome Institute"/>
            <person name="Kuo A."/>
            <person name="Kohler A."/>
            <person name="Jargeat P."/>
            <person name="Nagy L.G."/>
            <person name="Floudas D."/>
            <person name="Copeland A."/>
            <person name="Barry K.W."/>
            <person name="Cichocki N."/>
            <person name="Veneault-Fourrey C."/>
            <person name="LaButti K."/>
            <person name="Lindquist E.A."/>
            <person name="Lipzen A."/>
            <person name="Lundell T."/>
            <person name="Morin E."/>
            <person name="Murat C."/>
            <person name="Sun H."/>
            <person name="Tunlid A."/>
            <person name="Henrissat B."/>
            <person name="Grigoriev I.V."/>
            <person name="Hibbett D.S."/>
            <person name="Martin F."/>
            <person name="Nordberg H.P."/>
            <person name="Cantor M.N."/>
            <person name="Hua S.X."/>
        </authorList>
    </citation>
    <scope>NUCLEOTIDE SEQUENCE [LARGE SCALE GENOMIC DNA]</scope>
    <source>
        <strain evidence="1 2">Ve08.2h10</strain>
    </source>
</reference>
<organism evidence="1 2">
    <name type="scientific">Paxillus rubicundulus Ve08.2h10</name>
    <dbReference type="NCBI Taxonomy" id="930991"/>
    <lineage>
        <taxon>Eukaryota</taxon>
        <taxon>Fungi</taxon>
        <taxon>Dikarya</taxon>
        <taxon>Basidiomycota</taxon>
        <taxon>Agaricomycotina</taxon>
        <taxon>Agaricomycetes</taxon>
        <taxon>Agaricomycetidae</taxon>
        <taxon>Boletales</taxon>
        <taxon>Paxilineae</taxon>
        <taxon>Paxillaceae</taxon>
        <taxon>Paxillus</taxon>
    </lineage>
</organism>
<dbReference type="InParanoid" id="A0A0D0DYQ7"/>
<evidence type="ECO:0000313" key="1">
    <source>
        <dbReference type="EMBL" id="KIK91854.1"/>
    </source>
</evidence>
<dbReference type="OrthoDB" id="2680592at2759"/>
<dbReference type="AlphaFoldDB" id="A0A0D0DYQ7"/>
<keyword evidence="2" id="KW-1185">Reference proteome</keyword>